<dbReference type="InterPro" id="IPR051223">
    <property type="entry name" value="Polycystin"/>
</dbReference>
<dbReference type="Gene3D" id="1.10.287.70">
    <property type="match status" value="1"/>
</dbReference>
<keyword evidence="3 6" id="KW-1133">Transmembrane helix</keyword>
<dbReference type="STRING" id="564608.C1N908"/>
<dbReference type="GO" id="GO:0016020">
    <property type="term" value="C:membrane"/>
    <property type="evidence" value="ECO:0007669"/>
    <property type="project" value="UniProtKB-SubCell"/>
</dbReference>
<evidence type="ECO:0000256" key="6">
    <source>
        <dbReference type="SAM" id="Phobius"/>
    </source>
</evidence>
<dbReference type="PANTHER" id="PTHR10877:SF183">
    <property type="entry name" value="AT14535P-RELATED"/>
    <property type="match status" value="1"/>
</dbReference>
<dbReference type="RefSeq" id="XP_003064374.1">
    <property type="nucleotide sequence ID" value="XM_003064328.1"/>
</dbReference>
<feature type="domain" description="Polycystin cation channel PKD1/PKD2" evidence="7">
    <location>
        <begin position="1296"/>
        <end position="1472"/>
    </location>
</feature>
<accession>C1N908</accession>
<sequence length="1682" mass="186024">MSFKQQASFKNPMFAGPDSEDDDDAERYDYDERGGRGGQSSGDDRFDDDAPPPRFGLAPPAGGFVEMNAPAPSAPAFPSKGGGGMGGGMGGGADVAEMEGGGEDPAVAHGVVSALYAKYKKNYARRTDYVSLFSFVVFVGFYLAILFMQRQAEEAYSLTSTLKSEMIPEKLELQSGNEVRQWISAFVKKSWTDPRCGDGRCEMPFEYPEYGRFGCKADCDLLTVKAKVTPIQVDVYYNFSHPKGSVSPIDLMNDASWNLCPMEVDDVLGGTNKIYHGADCYYEKDQKFDTQVGHQSRVIEDVPDGEWTIVVKKDIFKKVGGAVRVRANVVKEADNKRLLLASHYAQLRRKTELAAYDATLTTLGKSNQTLALEYLEKLYLAENTTIYARNDAGLAGNKTANEAAWALNKTLVNGAYEAAGYCVANSVRLRTAMATGGTYANWYDHSKFTTQCTTPNGASGCVWNERGHIKVLVGGAYVNKNPACTCNAGPPISCQCYSGLTPTGGAAAVSSADAKDIACVETFRWIDQLWVTTLAQLWTDTNNVVTTTKATADAEFASVLLALQTQSPVTHYEINKMVGTNAQDLKTASLNVLKDADVLKEHNADATHAAVIAARSSSTPYWEQLRDIITPRRNSLQNVQKSTPIYPSPVTSAFTFTANAAAVGYVRANYPGYGLTDVLTLSLKEWNPSVLLRQDYAFTQCELPSRLPEVVGACKTPASVTTPTVANPANTAQMQPFLQQTRFQKLCDAVCDCAVATNGAGCAAGSHCVCPVCSVTNQFANVIYPTGYTGRRKLLEHEYVDAGDVGDVAAAPKYDFTAPYRRRLQAATLDSIQTAISTLTTKQTSLDTAITTIQTTQTNANVQANAHHADTALDTLITRGFTDVNNANAALQTTMNTILSKQQLALDKVTESLAIQQRTETLAAKGVAQIEKLALAVEKQTASISAAWAAGAFTSIDQYVQIQENAVVTREVTAKTNSLSNSPCTTQEQFNNFELDNHENVYAKDAFRERYIGLNNRVIAGMLIYTKRKNLVKCDSNRFEKIDDACSEGRDVSSYGVDPVFKLGTPMYKPTYDNKPTVTKVYNCSELNNPSEGISPTYNPPGSTDGNKYPYCKELFNPRDIPYGFRVKSIPGYADGFPYIFDINLSAKEAETWVDYMEYGLMIDDVKTDVVSAQVVVYNAELGYFGNVVVYFEFTDGGKIEVTYGIDTIKVELYETIQDWIRLAMECLLAIGAAHSVYAEIMDFMDSKKTRGSYLAYFQSAWNYVDIVSIFVHVLTIFMWFSYAWAMATAFAPSIHYKIYKNLAASAHITNLKVPNEMDEMASMFLEMKSLVTYFQMYMTLSGINIILMLGRILKLMDFQPRLGVITRTLALATADLAHFFVIFALVFVGYAFIGHVIFGYASEHFSDMTSSINSLFMNLLGDITYFMEDLKNLTGMIFWVGMIYFYTYNIFVFMILFNFLLAIICDAFGEVKANASEAVSVTAEIGPMLRDKWRSVWRPLFYRDHIPEERVRRQLRIWKGEDPDEPEYEEDRRPKERVFTYANGEKELDAAGLKRVLRRCVIETYQNSDKTFNTYLLRPNGVGSSKALATAAEIDQAAAMLMRQVGHRPKRGPDGEGGVGHENEVQTLQRSLERLIKSQQKLVEGQVKVIDGQSKMASRQERLSDLEHKILGVLEKPPGSK</sequence>
<feature type="transmembrane region" description="Helical" evidence="6">
    <location>
        <begin position="1437"/>
        <end position="1465"/>
    </location>
</feature>
<proteinExistence type="predicted"/>
<dbReference type="eggNOG" id="KOG3599">
    <property type="taxonomic scope" value="Eukaryota"/>
</dbReference>
<name>C1N908_MICPC</name>
<evidence type="ECO:0000256" key="5">
    <source>
        <dbReference type="SAM" id="MobiDB-lite"/>
    </source>
</evidence>
<feature type="compositionally biased region" description="Low complexity" evidence="5">
    <location>
        <begin position="69"/>
        <end position="79"/>
    </location>
</feature>
<evidence type="ECO:0000256" key="2">
    <source>
        <dbReference type="ARBA" id="ARBA00022692"/>
    </source>
</evidence>
<feature type="transmembrane region" description="Helical" evidence="6">
    <location>
        <begin position="1331"/>
        <end position="1350"/>
    </location>
</feature>
<evidence type="ECO:0000256" key="4">
    <source>
        <dbReference type="ARBA" id="ARBA00023136"/>
    </source>
</evidence>
<feature type="transmembrane region" description="Helical" evidence="6">
    <location>
        <begin position="1220"/>
        <end position="1241"/>
    </location>
</feature>
<keyword evidence="9" id="KW-1185">Reference proteome</keyword>
<dbReference type="OrthoDB" id="2017723at2759"/>
<gene>
    <name evidence="8" type="ORF">MICPUCDRAFT_49212</name>
</gene>
<dbReference type="Proteomes" id="UP000001876">
    <property type="component" value="Unassembled WGS sequence"/>
</dbReference>
<dbReference type="OMA" id="ASWNLCP"/>
<evidence type="ECO:0000256" key="1">
    <source>
        <dbReference type="ARBA" id="ARBA00004141"/>
    </source>
</evidence>
<evidence type="ECO:0000259" key="7">
    <source>
        <dbReference type="Pfam" id="PF08016"/>
    </source>
</evidence>
<feature type="transmembrane region" description="Helical" evidence="6">
    <location>
        <begin position="1261"/>
        <end position="1283"/>
    </location>
</feature>
<feature type="transmembrane region" description="Helical" evidence="6">
    <location>
        <begin position="1370"/>
        <end position="1394"/>
    </location>
</feature>
<dbReference type="InterPro" id="IPR013122">
    <property type="entry name" value="PKD1_2_channel"/>
</dbReference>
<evidence type="ECO:0000256" key="3">
    <source>
        <dbReference type="ARBA" id="ARBA00022989"/>
    </source>
</evidence>
<dbReference type="EMBL" id="GG663751">
    <property type="protein sequence ID" value="EEH51279.1"/>
    <property type="molecule type" value="Genomic_DNA"/>
</dbReference>
<feature type="compositionally biased region" description="Gly residues" evidence="5">
    <location>
        <begin position="80"/>
        <end position="93"/>
    </location>
</feature>
<comment type="subcellular location">
    <subcellularLocation>
        <location evidence="1">Membrane</location>
        <topology evidence="1">Multi-pass membrane protein</topology>
    </subcellularLocation>
</comment>
<dbReference type="PANTHER" id="PTHR10877">
    <property type="entry name" value="POLYCYSTIN FAMILY MEMBER"/>
    <property type="match status" value="1"/>
</dbReference>
<dbReference type="KEGG" id="mpp:MICPUCDRAFT_49212"/>
<keyword evidence="2 6" id="KW-0812">Transmembrane</keyword>
<dbReference type="Pfam" id="PF08016">
    <property type="entry name" value="PKD_channel"/>
    <property type="match status" value="1"/>
</dbReference>
<organism evidence="9">
    <name type="scientific">Micromonas pusilla (strain CCMP1545)</name>
    <name type="common">Picoplanktonic green alga</name>
    <dbReference type="NCBI Taxonomy" id="564608"/>
    <lineage>
        <taxon>Eukaryota</taxon>
        <taxon>Viridiplantae</taxon>
        <taxon>Chlorophyta</taxon>
        <taxon>Mamiellophyceae</taxon>
        <taxon>Mamiellales</taxon>
        <taxon>Mamiellaceae</taxon>
        <taxon>Micromonas</taxon>
    </lineage>
</organism>
<dbReference type="GeneID" id="9689815"/>
<evidence type="ECO:0000313" key="8">
    <source>
        <dbReference type="EMBL" id="EEH51279.1"/>
    </source>
</evidence>
<feature type="transmembrane region" description="Helical" evidence="6">
    <location>
        <begin position="129"/>
        <end position="148"/>
    </location>
</feature>
<evidence type="ECO:0000313" key="9">
    <source>
        <dbReference type="Proteomes" id="UP000001876"/>
    </source>
</evidence>
<keyword evidence="4 6" id="KW-0472">Membrane</keyword>
<protein>
    <submittedName>
        <fullName evidence="8">Predicted protein</fullName>
    </submittedName>
</protein>
<feature type="region of interest" description="Disordered" evidence="5">
    <location>
        <begin position="1"/>
        <end position="97"/>
    </location>
</feature>
<reference evidence="8 9" key="1">
    <citation type="journal article" date="2009" name="Science">
        <title>Green evolution and dynamic adaptations revealed by genomes of the marine picoeukaryotes Micromonas.</title>
        <authorList>
            <person name="Worden A.Z."/>
            <person name="Lee J.H."/>
            <person name="Mock T."/>
            <person name="Rouze P."/>
            <person name="Simmons M.P."/>
            <person name="Aerts A.L."/>
            <person name="Allen A.E."/>
            <person name="Cuvelier M.L."/>
            <person name="Derelle E."/>
            <person name="Everett M.V."/>
            <person name="Foulon E."/>
            <person name="Grimwood J."/>
            <person name="Gundlach H."/>
            <person name="Henrissat B."/>
            <person name="Napoli C."/>
            <person name="McDonald S.M."/>
            <person name="Parker M.S."/>
            <person name="Rombauts S."/>
            <person name="Salamov A."/>
            <person name="Von Dassow P."/>
            <person name="Badger J.H."/>
            <person name="Coutinho P.M."/>
            <person name="Demir E."/>
            <person name="Dubchak I."/>
            <person name="Gentemann C."/>
            <person name="Eikrem W."/>
            <person name="Gready J.E."/>
            <person name="John U."/>
            <person name="Lanier W."/>
            <person name="Lindquist E.A."/>
            <person name="Lucas S."/>
            <person name="Mayer K.F."/>
            <person name="Moreau H."/>
            <person name="Not F."/>
            <person name="Otillar R."/>
            <person name="Panaud O."/>
            <person name="Pangilinan J."/>
            <person name="Paulsen I."/>
            <person name="Piegu B."/>
            <person name="Poliakov A."/>
            <person name="Robbens S."/>
            <person name="Schmutz J."/>
            <person name="Toulza E."/>
            <person name="Wyss T."/>
            <person name="Zelensky A."/>
            <person name="Zhou K."/>
            <person name="Armbrust E.V."/>
            <person name="Bhattacharya D."/>
            <person name="Goodenough U.W."/>
            <person name="Van de Peer Y."/>
            <person name="Grigoriev I.V."/>
        </authorList>
    </citation>
    <scope>NUCLEOTIDE SEQUENCE [LARGE SCALE GENOMIC DNA]</scope>
    <source>
        <strain evidence="8 9">CCMP1545</strain>
    </source>
</reference>